<accession>A0ABT9ME64</accession>
<dbReference type="RefSeq" id="WP_307466415.1">
    <property type="nucleotide sequence ID" value="NZ_JAURUR010000007.1"/>
</dbReference>
<dbReference type="InterPro" id="IPR014054">
    <property type="entry name" value="Phage_regulatory_Rha"/>
</dbReference>
<keyword evidence="2" id="KW-1185">Reference proteome</keyword>
<evidence type="ECO:0000313" key="1">
    <source>
        <dbReference type="EMBL" id="MDP9764908.1"/>
    </source>
</evidence>
<comment type="caution">
    <text evidence="1">The sequence shown here is derived from an EMBL/GenBank/DDBJ whole genome shotgun (WGS) entry which is preliminary data.</text>
</comment>
<organism evidence="1 2">
    <name type="scientific">Deinococcus enclensis</name>
    <dbReference type="NCBI Taxonomy" id="1049582"/>
    <lineage>
        <taxon>Bacteria</taxon>
        <taxon>Thermotogati</taxon>
        <taxon>Deinococcota</taxon>
        <taxon>Deinococci</taxon>
        <taxon>Deinococcales</taxon>
        <taxon>Deinococcaceae</taxon>
        <taxon>Deinococcus</taxon>
    </lineage>
</organism>
<evidence type="ECO:0000313" key="2">
    <source>
        <dbReference type="Proteomes" id="UP001232163"/>
    </source>
</evidence>
<evidence type="ECO:0008006" key="3">
    <source>
        <dbReference type="Google" id="ProtNLM"/>
    </source>
</evidence>
<reference evidence="1 2" key="1">
    <citation type="submission" date="2023-07" db="EMBL/GenBank/DDBJ databases">
        <title>Genomic Encyclopedia of Type Strains, Phase IV (KMG-IV): sequencing the most valuable type-strain genomes for metagenomic binning, comparative biology and taxonomic classification.</title>
        <authorList>
            <person name="Goeker M."/>
        </authorList>
    </citation>
    <scope>NUCLEOTIDE SEQUENCE [LARGE SCALE GENOMIC DNA]</scope>
    <source>
        <strain evidence="1 2">NIO-1023</strain>
    </source>
</reference>
<dbReference type="Pfam" id="PF09669">
    <property type="entry name" value="Phage_pRha"/>
    <property type="match status" value="1"/>
</dbReference>
<name>A0ABT9ME64_9DEIO</name>
<proteinExistence type="predicted"/>
<gene>
    <name evidence="1" type="ORF">QO006_002355</name>
</gene>
<protein>
    <recommendedName>
        <fullName evidence="3">Phage regulatory protein Rha (Phage_pRha)</fullName>
    </recommendedName>
</protein>
<dbReference type="Proteomes" id="UP001232163">
    <property type="component" value="Unassembled WGS sequence"/>
</dbReference>
<dbReference type="EMBL" id="JAURUR010000007">
    <property type="protein sequence ID" value="MDP9764908.1"/>
    <property type="molecule type" value="Genomic_DNA"/>
</dbReference>
<sequence>MEIVAAPDTKGELRMDSRALAERMDNQHASIVKLIDRNLGHFERFGGVGFEIQTLETKGGKQESRCAYLNEDQCYFLLTLVRNNDKTVPMKADVVAAFAKARALAQCVTERYAPALISARGVAAGLGCSAKSAMNRLSYRQIQPTHHCFEPVCGAPTFLFPLEEVEAVWPAGQFEPHRGEALPGTAPVRQAITASASGKIARQHRPRLLPTDTSTEQLARRLLSLEAQKRAVLKELAALA</sequence>